<dbReference type="STRING" id="94237.ENSMMOP00000027339"/>
<organism evidence="2 3">
    <name type="scientific">Mola mola</name>
    <name type="common">Ocean sunfish</name>
    <name type="synonym">Tetraodon mola</name>
    <dbReference type="NCBI Taxonomy" id="94237"/>
    <lineage>
        <taxon>Eukaryota</taxon>
        <taxon>Metazoa</taxon>
        <taxon>Chordata</taxon>
        <taxon>Craniata</taxon>
        <taxon>Vertebrata</taxon>
        <taxon>Euteleostomi</taxon>
        <taxon>Actinopterygii</taxon>
        <taxon>Neopterygii</taxon>
        <taxon>Teleostei</taxon>
        <taxon>Neoteleostei</taxon>
        <taxon>Acanthomorphata</taxon>
        <taxon>Eupercaria</taxon>
        <taxon>Tetraodontiformes</taxon>
        <taxon>Molidae</taxon>
        <taxon>Mola</taxon>
    </lineage>
</organism>
<name>A0A3Q3XKA1_MOLML</name>
<keyword evidence="1" id="KW-0812">Transmembrane</keyword>
<evidence type="ECO:0000313" key="3">
    <source>
        <dbReference type="Proteomes" id="UP000261620"/>
    </source>
</evidence>
<dbReference type="Gene3D" id="3.40.50.150">
    <property type="entry name" value="Vaccinia Virus protein VP39"/>
    <property type="match status" value="1"/>
</dbReference>
<dbReference type="GO" id="GO:0106370">
    <property type="term" value="F:protein-L-histidine N-pros-methyltransferase activity"/>
    <property type="evidence" value="ECO:0007669"/>
    <property type="project" value="InterPro"/>
</dbReference>
<dbReference type="InterPro" id="IPR029063">
    <property type="entry name" value="SAM-dependent_MTases_sf"/>
</dbReference>
<dbReference type="PANTHER" id="PTHR12890:SF0">
    <property type="entry name" value="PROTEIN-L-HISTIDINE N-PROS-METHYLTRANSFERASE"/>
    <property type="match status" value="1"/>
</dbReference>
<evidence type="ECO:0000313" key="2">
    <source>
        <dbReference type="Ensembl" id="ENSMMOP00000027339.1"/>
    </source>
</evidence>
<proteinExistence type="predicted"/>
<dbReference type="AlphaFoldDB" id="A0A3Q3XKA1"/>
<dbReference type="CDD" id="cd02440">
    <property type="entry name" value="AdoMet_MTases"/>
    <property type="match status" value="1"/>
</dbReference>
<protein>
    <submittedName>
        <fullName evidence="2">Uncharacterized protein</fullName>
    </submittedName>
</protein>
<dbReference type="Ensembl" id="ENSMMOT00000027804.1">
    <property type="protein sequence ID" value="ENSMMOP00000027339.1"/>
    <property type="gene ID" value="ENSMMOG00000020678.1"/>
</dbReference>
<dbReference type="PANTHER" id="PTHR12890">
    <property type="entry name" value="DREV PROTEIN"/>
    <property type="match status" value="1"/>
</dbReference>
<dbReference type="OMA" id="VEIGGKW"/>
<sequence>MCHLQLKTLIFVAWVLGYVAFLLSIRRMWTGKYVRSPLVRSLFLDVANEGEAMEPQEWYRCSPELLGESVQPLFIQSHLDSATKSFLKRSVEKSDWLLTQLYYSFVSTILSPVVSRTSINGFLGRGSMFVFSAEQFQQLLRINPEWKAERLLDLGAGDGGVTEVMGVHFSEIYATEVSLPMKWHLQRRNYKVLGIDEWQQTSFQYDVISCLNLLDRCDDPLLLLRDIRRSLVPKTGRVILAAVLPFQPYVEIGGKWQRPKEHLKVKGKTWEEQVMELSNEVFPGVGFEVEAVTRLPYLCEGDMYNDYYVLDDAVFVLRASEGNSEVWQEAL</sequence>
<dbReference type="SUPFAM" id="SSF53335">
    <property type="entry name" value="S-adenosyl-L-methionine-dependent methyltransferases"/>
    <property type="match status" value="1"/>
</dbReference>
<reference evidence="2" key="1">
    <citation type="submission" date="2025-08" db="UniProtKB">
        <authorList>
            <consortium name="Ensembl"/>
        </authorList>
    </citation>
    <scope>IDENTIFICATION</scope>
</reference>
<dbReference type="Proteomes" id="UP000261620">
    <property type="component" value="Unplaced"/>
</dbReference>
<dbReference type="InterPro" id="IPR007884">
    <property type="entry name" value="METL9"/>
</dbReference>
<keyword evidence="1" id="KW-1133">Transmembrane helix</keyword>
<feature type="transmembrane region" description="Helical" evidence="1">
    <location>
        <begin position="6"/>
        <end position="25"/>
    </location>
</feature>
<reference evidence="2" key="2">
    <citation type="submission" date="2025-09" db="UniProtKB">
        <authorList>
            <consortium name="Ensembl"/>
        </authorList>
    </citation>
    <scope>IDENTIFICATION</scope>
</reference>
<keyword evidence="1" id="KW-0472">Membrane</keyword>
<evidence type="ECO:0000256" key="1">
    <source>
        <dbReference type="SAM" id="Phobius"/>
    </source>
</evidence>
<dbReference type="Pfam" id="PF05219">
    <property type="entry name" value="DREV"/>
    <property type="match status" value="1"/>
</dbReference>
<keyword evidence="3" id="KW-1185">Reference proteome</keyword>
<accession>A0A3Q3XKA1</accession>